<evidence type="ECO:0000256" key="1">
    <source>
        <dbReference type="SAM" id="Phobius"/>
    </source>
</evidence>
<accession>A0A7V6A199</accession>
<keyword evidence="1" id="KW-0812">Transmembrane</keyword>
<proteinExistence type="predicted"/>
<keyword evidence="1" id="KW-1133">Transmembrane helix</keyword>
<comment type="caution">
    <text evidence="2">The sequence shown here is derived from an EMBL/GenBank/DDBJ whole genome shotgun (WGS) entry which is preliminary data.</text>
</comment>
<keyword evidence="1" id="KW-0472">Membrane</keyword>
<feature type="transmembrane region" description="Helical" evidence="1">
    <location>
        <begin position="75"/>
        <end position="98"/>
    </location>
</feature>
<gene>
    <name evidence="2" type="ORF">ENV52_01460</name>
</gene>
<evidence type="ECO:0000313" key="2">
    <source>
        <dbReference type="EMBL" id="HHS28354.1"/>
    </source>
</evidence>
<organism evidence="2">
    <name type="scientific">Desulfobacca acetoxidans</name>
    <dbReference type="NCBI Taxonomy" id="60893"/>
    <lineage>
        <taxon>Bacteria</taxon>
        <taxon>Pseudomonadati</taxon>
        <taxon>Thermodesulfobacteriota</taxon>
        <taxon>Desulfobaccia</taxon>
        <taxon>Desulfobaccales</taxon>
        <taxon>Desulfobaccaceae</taxon>
        <taxon>Desulfobacca</taxon>
    </lineage>
</organism>
<name>A0A7V6A199_9BACT</name>
<sequence>MKFYEVERIKKMLGLPPEAGNREIEARIAELVAKEGPKILPPEEKPEVPAQEKSSLVSELSKMEFEPLLSVEKKLIAWSIGLGIVGLAFLVWVSYTFFPAGH</sequence>
<dbReference type="AlphaFoldDB" id="A0A7V6A199"/>
<dbReference type="EMBL" id="DTGR01000025">
    <property type="protein sequence ID" value="HHS28354.1"/>
    <property type="molecule type" value="Genomic_DNA"/>
</dbReference>
<reference evidence="2" key="1">
    <citation type="journal article" date="2020" name="mSystems">
        <title>Genome- and Community-Level Interaction Insights into Carbon Utilization and Element Cycling Functions of Hydrothermarchaeota in Hydrothermal Sediment.</title>
        <authorList>
            <person name="Zhou Z."/>
            <person name="Liu Y."/>
            <person name="Xu W."/>
            <person name="Pan J."/>
            <person name="Luo Z.H."/>
            <person name="Li M."/>
        </authorList>
    </citation>
    <scope>NUCLEOTIDE SEQUENCE [LARGE SCALE GENOMIC DNA]</scope>
    <source>
        <strain evidence="2">SpSt-767</strain>
    </source>
</reference>
<protein>
    <submittedName>
        <fullName evidence="2">Uncharacterized protein</fullName>
    </submittedName>
</protein>